<dbReference type="PANTHER" id="PTHR42924">
    <property type="entry name" value="EXONUCLEASE"/>
    <property type="match status" value="1"/>
</dbReference>
<dbReference type="InterPro" id="IPR003141">
    <property type="entry name" value="Pol/His_phosphatase_N"/>
</dbReference>
<dbReference type="InterPro" id="IPR004013">
    <property type="entry name" value="PHP_dom"/>
</dbReference>
<name>A0A934N6W3_9BACT</name>
<dbReference type="CDD" id="cd07432">
    <property type="entry name" value="PHP_HisPPase"/>
    <property type="match status" value="1"/>
</dbReference>
<dbReference type="PANTHER" id="PTHR42924:SF3">
    <property type="entry name" value="POLYMERASE_HISTIDINOL PHOSPHATASE N-TERMINAL DOMAIN-CONTAINING PROTEIN"/>
    <property type="match status" value="1"/>
</dbReference>
<dbReference type="RefSeq" id="WP_338178210.1">
    <property type="nucleotide sequence ID" value="NZ_JAEKNQ010000029.1"/>
</dbReference>
<dbReference type="Gene3D" id="3.20.20.140">
    <property type="entry name" value="Metal-dependent hydrolases"/>
    <property type="match status" value="1"/>
</dbReference>
<gene>
    <name evidence="2" type="ORF">JF888_07265</name>
</gene>
<dbReference type="InterPro" id="IPR016195">
    <property type="entry name" value="Pol/histidinol_Pase-like"/>
</dbReference>
<evidence type="ECO:0000259" key="1">
    <source>
        <dbReference type="SMART" id="SM00481"/>
    </source>
</evidence>
<dbReference type="InterPro" id="IPR052018">
    <property type="entry name" value="PHP_domain"/>
</dbReference>
<comment type="caution">
    <text evidence="2">The sequence shown here is derived from an EMBL/GenBank/DDBJ whole genome shotgun (WGS) entry which is preliminary data.</text>
</comment>
<dbReference type="Pfam" id="PF02811">
    <property type="entry name" value="PHP"/>
    <property type="match status" value="1"/>
</dbReference>
<protein>
    <submittedName>
        <fullName evidence="2">PHP domain-containing protein</fullName>
    </submittedName>
</protein>
<dbReference type="EMBL" id="JAEKNQ010000029">
    <property type="protein sequence ID" value="MBJ7602975.1"/>
    <property type="molecule type" value="Genomic_DNA"/>
</dbReference>
<dbReference type="SUPFAM" id="SSF89550">
    <property type="entry name" value="PHP domain-like"/>
    <property type="match status" value="1"/>
</dbReference>
<evidence type="ECO:0000313" key="3">
    <source>
        <dbReference type="Proteomes" id="UP000620075"/>
    </source>
</evidence>
<dbReference type="Pfam" id="PF13263">
    <property type="entry name" value="PHP_C"/>
    <property type="match status" value="1"/>
</dbReference>
<dbReference type="GO" id="GO:0035312">
    <property type="term" value="F:5'-3' DNA exonuclease activity"/>
    <property type="evidence" value="ECO:0007669"/>
    <property type="project" value="TreeGrafter"/>
</dbReference>
<dbReference type="Proteomes" id="UP000620075">
    <property type="component" value="Unassembled WGS sequence"/>
</dbReference>
<sequence>MAEAGRADLHLHTRLSDGWPTPAEVVERAAELGLDVIAITDHDTIEGALEARAYVGRRRTPKVIIGEEVSSRDGHIVGLFLEKGVRPGLSAQATVRAIHNQGGLAIAVHPFWDPAKPGRVGTAHGVGWLAAELEFDAIEVENSTPGFYLYNQMAHRLAFDSGRPQVGGSDAHILSAIGKAHTVFAGRTALALERALEAGKTRAARERYEAQALLEYAAWGWDFRRKRRLAQATGQ</sequence>
<dbReference type="AlphaFoldDB" id="A0A934N6W3"/>
<dbReference type="GO" id="GO:0004534">
    <property type="term" value="F:5'-3' RNA exonuclease activity"/>
    <property type="evidence" value="ECO:0007669"/>
    <property type="project" value="TreeGrafter"/>
</dbReference>
<accession>A0A934N6W3</accession>
<proteinExistence type="predicted"/>
<organism evidence="2 3">
    <name type="scientific">Candidatus Dormiibacter inghamiae</name>
    <dbReference type="NCBI Taxonomy" id="3127013"/>
    <lineage>
        <taxon>Bacteria</taxon>
        <taxon>Bacillati</taxon>
        <taxon>Candidatus Dormiibacterota</taxon>
        <taxon>Candidatus Dormibacteria</taxon>
        <taxon>Candidatus Dormibacterales</taxon>
        <taxon>Candidatus Dormibacteraceae</taxon>
        <taxon>Candidatus Dormiibacter</taxon>
    </lineage>
</organism>
<reference evidence="2 3" key="1">
    <citation type="submission" date="2020-10" db="EMBL/GenBank/DDBJ databases">
        <title>Ca. Dormibacterota MAGs.</title>
        <authorList>
            <person name="Montgomery K."/>
        </authorList>
    </citation>
    <scope>NUCLEOTIDE SEQUENCE [LARGE SCALE GENOMIC DNA]</scope>
    <source>
        <strain evidence="2">SC8811_S16_3</strain>
    </source>
</reference>
<dbReference type="SMART" id="SM00481">
    <property type="entry name" value="POLIIIAc"/>
    <property type="match status" value="1"/>
</dbReference>
<evidence type="ECO:0000313" key="2">
    <source>
        <dbReference type="EMBL" id="MBJ7602975.1"/>
    </source>
</evidence>
<feature type="domain" description="Polymerase/histidinol phosphatase N-terminal" evidence="1">
    <location>
        <begin position="7"/>
        <end position="73"/>
    </location>
</feature>